<dbReference type="RefSeq" id="WP_063190439.1">
    <property type="nucleotide sequence ID" value="NZ_LQQY01000002.1"/>
</dbReference>
<evidence type="ECO:0000313" key="3">
    <source>
        <dbReference type="EMBL" id="KZE53277.1"/>
    </source>
</evidence>
<organism evidence="3 4">
    <name type="scientific">Rossellomorea marisflavi</name>
    <dbReference type="NCBI Taxonomy" id="189381"/>
    <lineage>
        <taxon>Bacteria</taxon>
        <taxon>Bacillati</taxon>
        <taxon>Bacillota</taxon>
        <taxon>Bacilli</taxon>
        <taxon>Bacillales</taxon>
        <taxon>Bacillaceae</taxon>
        <taxon>Rossellomorea</taxon>
    </lineage>
</organism>
<dbReference type="Gene3D" id="2.60.40.4170">
    <property type="match status" value="1"/>
</dbReference>
<dbReference type="Pfam" id="PF16781">
    <property type="entry name" value="DUF5068"/>
    <property type="match status" value="1"/>
</dbReference>
<evidence type="ECO:0000313" key="4">
    <source>
        <dbReference type="Proteomes" id="UP000076510"/>
    </source>
</evidence>
<evidence type="ECO:0000256" key="1">
    <source>
        <dbReference type="SAM" id="MobiDB-lite"/>
    </source>
</evidence>
<evidence type="ECO:0008006" key="5">
    <source>
        <dbReference type="Google" id="ProtNLM"/>
    </source>
</evidence>
<name>A0A163MS89_9BACI</name>
<sequence>MQKKWILAGTIAGMLALTTACGNSDTAAKKTDDDKKSEQKAEKKEETEKETSGAKLEKKDSSSNQSQSGLINPDLEANLPDATLDVVYENEEPGIELKSNKMSFMVDRYQVVHVTNAPAVEFDGDEAYIVSMNGSIDNQTDGDLYFNNPDILGTDQFDTHMMKLDYSREVRLRPEMDGTVDDPAHYKKGEKQEGVLEYILTKEEYETLKDANVKLRVAQSSADKDFSKKVSDEKVFDLPLSGENAEKQSAVSKEFYPDSILKDNVAEKEMLAKNESIGKTETGEKVDVTLDGVQFTKLTPTESYQDAFTGFGDENIVAATVKVTVKNNTDADITLDQFSTFLSTDKVQYLDEGSLAFDTGSIKPGETGEKYLVYLMKEKSDYGEAKDFTFRLTHLTNQDGKDLLKNELSFDVPKQ</sequence>
<evidence type="ECO:0000256" key="2">
    <source>
        <dbReference type="SAM" id="SignalP"/>
    </source>
</evidence>
<dbReference type="AlphaFoldDB" id="A0A163MS89"/>
<feature type="compositionally biased region" description="Basic and acidic residues" evidence="1">
    <location>
        <begin position="27"/>
        <end position="61"/>
    </location>
</feature>
<proteinExistence type="predicted"/>
<dbReference type="PROSITE" id="PS51257">
    <property type="entry name" value="PROKAR_LIPOPROTEIN"/>
    <property type="match status" value="1"/>
</dbReference>
<feature type="region of interest" description="Disordered" evidence="1">
    <location>
        <begin position="23"/>
        <end position="76"/>
    </location>
</feature>
<gene>
    <name evidence="3" type="ORF">AV649_10935</name>
</gene>
<dbReference type="OrthoDB" id="2138699at2"/>
<feature type="signal peptide" evidence="2">
    <location>
        <begin position="1"/>
        <end position="22"/>
    </location>
</feature>
<keyword evidence="2" id="KW-0732">Signal</keyword>
<feature type="chain" id="PRO_5038793936" description="DUF5068 domain-containing protein" evidence="2">
    <location>
        <begin position="23"/>
        <end position="415"/>
    </location>
</feature>
<accession>A0A163MS89</accession>
<comment type="caution">
    <text evidence="3">The sequence shown here is derived from an EMBL/GenBank/DDBJ whole genome shotgun (WGS) entry which is preliminary data.</text>
</comment>
<reference evidence="4" key="1">
    <citation type="submission" date="2016-01" db="EMBL/GenBank/DDBJ databases">
        <title>Whole genome sequencing of Bhargavaea cecembensis T14.</title>
        <authorList>
            <person name="Hong K.W."/>
        </authorList>
    </citation>
    <scope>NUCLEOTIDE SEQUENCE [LARGE SCALE GENOMIC DNA]</scope>
    <source>
        <strain evidence="4">M19</strain>
    </source>
</reference>
<dbReference type="Proteomes" id="UP000076510">
    <property type="component" value="Unassembled WGS sequence"/>
</dbReference>
<protein>
    <recommendedName>
        <fullName evidence="5">DUF5068 domain-containing protein</fullName>
    </recommendedName>
</protein>
<dbReference type="EMBL" id="LQQY01000002">
    <property type="protein sequence ID" value="KZE53277.1"/>
    <property type="molecule type" value="Genomic_DNA"/>
</dbReference>
<dbReference type="InterPro" id="IPR031888">
    <property type="entry name" value="DUF5068"/>
</dbReference>